<evidence type="ECO:0008006" key="3">
    <source>
        <dbReference type="Google" id="ProtNLM"/>
    </source>
</evidence>
<dbReference type="AlphaFoldDB" id="A0A0R1HTE5"/>
<organism evidence="1 2">
    <name type="scientific">Secundilactobacillus kimchicus JCM 15530</name>
    <dbReference type="NCBI Taxonomy" id="1302272"/>
    <lineage>
        <taxon>Bacteria</taxon>
        <taxon>Bacillati</taxon>
        <taxon>Bacillota</taxon>
        <taxon>Bacilli</taxon>
        <taxon>Lactobacillales</taxon>
        <taxon>Lactobacillaceae</taxon>
        <taxon>Secundilactobacillus</taxon>
    </lineage>
</organism>
<gene>
    <name evidence="1" type="ORF">FC96_GL001385</name>
</gene>
<dbReference type="OrthoDB" id="2313962at2"/>
<evidence type="ECO:0000313" key="2">
    <source>
        <dbReference type="Proteomes" id="UP000050911"/>
    </source>
</evidence>
<protein>
    <recommendedName>
        <fullName evidence="3">XkdX family protein</fullName>
    </recommendedName>
</protein>
<dbReference type="Pfam" id="PF09693">
    <property type="entry name" value="Phage_XkdX"/>
    <property type="match status" value="1"/>
</dbReference>
<dbReference type="PATRIC" id="fig|1302272.5.peg.1394"/>
<dbReference type="Proteomes" id="UP000050911">
    <property type="component" value="Unassembled WGS sequence"/>
</dbReference>
<proteinExistence type="predicted"/>
<dbReference type="InterPro" id="IPR010022">
    <property type="entry name" value="XkdX"/>
</dbReference>
<keyword evidence="2" id="KW-1185">Reference proteome</keyword>
<comment type="caution">
    <text evidence="1">The sequence shown here is derived from an EMBL/GenBank/DDBJ whole genome shotgun (WGS) entry which is preliminary data.</text>
</comment>
<dbReference type="NCBIfam" id="TIGR01669">
    <property type="entry name" value="phage_XkdX"/>
    <property type="match status" value="1"/>
</dbReference>
<sequence>MFVYPSFNTIQIQFSWGLLKPDDLANFTAGGFMTADQYKQLTGTDYKAPEAAK</sequence>
<dbReference type="STRING" id="1302272.FC96_GL001385"/>
<dbReference type="EMBL" id="AZCX01000020">
    <property type="protein sequence ID" value="KRK46753.1"/>
    <property type="molecule type" value="Genomic_DNA"/>
</dbReference>
<reference evidence="1 2" key="1">
    <citation type="journal article" date="2015" name="Genome Announc.">
        <title>Expanding the biotechnology potential of lactobacilli through comparative genomics of 213 strains and associated genera.</title>
        <authorList>
            <person name="Sun Z."/>
            <person name="Harris H.M."/>
            <person name="McCann A."/>
            <person name="Guo C."/>
            <person name="Argimon S."/>
            <person name="Zhang W."/>
            <person name="Yang X."/>
            <person name="Jeffery I.B."/>
            <person name="Cooney J.C."/>
            <person name="Kagawa T.F."/>
            <person name="Liu W."/>
            <person name="Song Y."/>
            <person name="Salvetti E."/>
            <person name="Wrobel A."/>
            <person name="Rasinkangas P."/>
            <person name="Parkhill J."/>
            <person name="Rea M.C."/>
            <person name="O'Sullivan O."/>
            <person name="Ritari J."/>
            <person name="Douillard F.P."/>
            <person name="Paul Ross R."/>
            <person name="Yang R."/>
            <person name="Briner A.E."/>
            <person name="Felis G.E."/>
            <person name="de Vos W.M."/>
            <person name="Barrangou R."/>
            <person name="Klaenhammer T.R."/>
            <person name="Caufield P.W."/>
            <person name="Cui Y."/>
            <person name="Zhang H."/>
            <person name="O'Toole P.W."/>
        </authorList>
    </citation>
    <scope>NUCLEOTIDE SEQUENCE [LARGE SCALE GENOMIC DNA]</scope>
    <source>
        <strain evidence="1 2">JCM 15530</strain>
    </source>
</reference>
<evidence type="ECO:0000313" key="1">
    <source>
        <dbReference type="EMBL" id="KRK46753.1"/>
    </source>
</evidence>
<dbReference type="RefSeq" id="WP_156403242.1">
    <property type="nucleotide sequence ID" value="NZ_AZCX01000020.1"/>
</dbReference>
<accession>A0A0R1HTE5</accession>
<name>A0A0R1HTE5_9LACO</name>